<dbReference type="Proteomes" id="UP000095283">
    <property type="component" value="Unplaced"/>
</dbReference>
<evidence type="ECO:0000256" key="1">
    <source>
        <dbReference type="SAM" id="MobiDB-lite"/>
    </source>
</evidence>
<feature type="compositionally biased region" description="Basic and acidic residues" evidence="1">
    <location>
        <begin position="93"/>
        <end position="104"/>
    </location>
</feature>
<evidence type="ECO:0000313" key="3">
    <source>
        <dbReference type="WBParaSite" id="Hba_09767"/>
    </source>
</evidence>
<sequence length="120" mass="13444">MDIEDLSDSVDSSPIDLSTKGIERGIFEDKSRLFLASLSSPQHLLSLCAQLAANRDTSKETIVSAPEARAPQIESQIEEERNICCVASGCEQSRPEWGHNSREAARKKKWRSKNEKSQQR</sequence>
<name>A0A1I7WX13_HETBA</name>
<dbReference type="AlphaFoldDB" id="A0A1I7WX13"/>
<evidence type="ECO:0000313" key="2">
    <source>
        <dbReference type="Proteomes" id="UP000095283"/>
    </source>
</evidence>
<feature type="region of interest" description="Disordered" evidence="1">
    <location>
        <begin position="91"/>
        <end position="120"/>
    </location>
</feature>
<accession>A0A1I7WX13</accession>
<proteinExistence type="predicted"/>
<organism evidence="2 3">
    <name type="scientific">Heterorhabditis bacteriophora</name>
    <name type="common">Entomopathogenic nematode worm</name>
    <dbReference type="NCBI Taxonomy" id="37862"/>
    <lineage>
        <taxon>Eukaryota</taxon>
        <taxon>Metazoa</taxon>
        <taxon>Ecdysozoa</taxon>
        <taxon>Nematoda</taxon>
        <taxon>Chromadorea</taxon>
        <taxon>Rhabditida</taxon>
        <taxon>Rhabditina</taxon>
        <taxon>Rhabditomorpha</taxon>
        <taxon>Strongyloidea</taxon>
        <taxon>Heterorhabditidae</taxon>
        <taxon>Heterorhabditis</taxon>
    </lineage>
</organism>
<dbReference type="WBParaSite" id="Hba_09767">
    <property type="protein sequence ID" value="Hba_09767"/>
    <property type="gene ID" value="Hba_09767"/>
</dbReference>
<keyword evidence="2" id="KW-1185">Reference proteome</keyword>
<protein>
    <submittedName>
        <fullName evidence="3">Uncharacterized protein</fullName>
    </submittedName>
</protein>
<reference evidence="3" key="1">
    <citation type="submission" date="2016-11" db="UniProtKB">
        <authorList>
            <consortium name="WormBaseParasite"/>
        </authorList>
    </citation>
    <scope>IDENTIFICATION</scope>
</reference>